<sequence>MSISNCKPLKFKTIQKRSWNRHAMKIQRSIKNLNIYIHLHGMCGGSLNDCENLTENDRNLVTPSKNFVPDVIFNTPDENLIIKKSHSLKTLIRQTQPQDNIE</sequence>
<evidence type="ECO:0000313" key="1">
    <source>
        <dbReference type="EMBL" id="RNA23623.1"/>
    </source>
</evidence>
<dbReference type="AlphaFoldDB" id="A0A3M7RJ81"/>
<keyword evidence="2" id="KW-1185">Reference proteome</keyword>
<organism evidence="1 2">
    <name type="scientific">Brachionus plicatilis</name>
    <name type="common">Marine rotifer</name>
    <name type="synonym">Brachionus muelleri</name>
    <dbReference type="NCBI Taxonomy" id="10195"/>
    <lineage>
        <taxon>Eukaryota</taxon>
        <taxon>Metazoa</taxon>
        <taxon>Spiralia</taxon>
        <taxon>Gnathifera</taxon>
        <taxon>Rotifera</taxon>
        <taxon>Eurotatoria</taxon>
        <taxon>Monogononta</taxon>
        <taxon>Pseudotrocha</taxon>
        <taxon>Ploima</taxon>
        <taxon>Brachionidae</taxon>
        <taxon>Brachionus</taxon>
    </lineage>
</organism>
<gene>
    <name evidence="1" type="ORF">BpHYR1_048801</name>
</gene>
<dbReference type="EMBL" id="REGN01003248">
    <property type="protein sequence ID" value="RNA23623.1"/>
    <property type="molecule type" value="Genomic_DNA"/>
</dbReference>
<accession>A0A3M7RJ81</accession>
<proteinExistence type="predicted"/>
<reference evidence="1 2" key="1">
    <citation type="journal article" date="2018" name="Sci. Rep.">
        <title>Genomic signatures of local adaptation to the degree of environmental predictability in rotifers.</title>
        <authorList>
            <person name="Franch-Gras L."/>
            <person name="Hahn C."/>
            <person name="Garcia-Roger E.M."/>
            <person name="Carmona M.J."/>
            <person name="Serra M."/>
            <person name="Gomez A."/>
        </authorList>
    </citation>
    <scope>NUCLEOTIDE SEQUENCE [LARGE SCALE GENOMIC DNA]</scope>
    <source>
        <strain evidence="1">HYR1</strain>
    </source>
</reference>
<dbReference type="Proteomes" id="UP000276133">
    <property type="component" value="Unassembled WGS sequence"/>
</dbReference>
<evidence type="ECO:0000313" key="2">
    <source>
        <dbReference type="Proteomes" id="UP000276133"/>
    </source>
</evidence>
<protein>
    <submittedName>
        <fullName evidence="1">Uncharacterized protein</fullName>
    </submittedName>
</protein>
<comment type="caution">
    <text evidence="1">The sequence shown here is derived from an EMBL/GenBank/DDBJ whole genome shotgun (WGS) entry which is preliminary data.</text>
</comment>
<name>A0A3M7RJ81_BRAPC</name>